<protein>
    <recommendedName>
        <fullName evidence="3">Prophage minor tail Z family protein</fullName>
    </recommendedName>
</protein>
<accession>A0ABN5CUQ2</accession>
<dbReference type="Pfam" id="PF06763">
    <property type="entry name" value="Minor_tail_Z"/>
    <property type="match status" value="1"/>
</dbReference>
<name>A0ABN5CUQ2_BURCE</name>
<keyword evidence="2" id="KW-1185">Reference proteome</keyword>
<dbReference type="InterPro" id="IPR010633">
    <property type="entry name" value="Phage_lambda_GpZ"/>
</dbReference>
<evidence type="ECO:0008006" key="3">
    <source>
        <dbReference type="Google" id="ProtNLM"/>
    </source>
</evidence>
<evidence type="ECO:0000313" key="1">
    <source>
        <dbReference type="EMBL" id="ATF78921.1"/>
    </source>
</evidence>
<gene>
    <name evidence="1" type="ORF">CO711_16860</name>
</gene>
<dbReference type="RefSeq" id="WP_027787592.1">
    <property type="nucleotide sequence ID" value="NZ_BCNU01000004.1"/>
</dbReference>
<proteinExistence type="predicted"/>
<dbReference type="Proteomes" id="UP000218103">
    <property type="component" value="Chromosome 1"/>
</dbReference>
<reference evidence="2" key="1">
    <citation type="submission" date="2017-09" db="EMBL/GenBank/DDBJ databases">
        <title>FDA dAtabase for Regulatory Grade micrObial Sequences (FDA-ARGOS): Supporting development and validation of Infectious Disease Dx tests.</title>
        <authorList>
            <person name="Minogue T."/>
            <person name="Wolcott M."/>
            <person name="Wasieloski L."/>
            <person name="Aguilar W."/>
            <person name="Moore D."/>
            <person name="Tallon L.J."/>
            <person name="Sadzewicz L."/>
            <person name="Ott S."/>
            <person name="Zhao X."/>
            <person name="Nagaraj S."/>
            <person name="Vavikolanu K."/>
            <person name="Aluvathingal J."/>
            <person name="Nadendla S."/>
            <person name="Sichtig H."/>
        </authorList>
    </citation>
    <scope>NUCLEOTIDE SEQUENCE [LARGE SCALE GENOMIC DNA]</scope>
    <source>
        <strain evidence="2">FDAARGOS_388</strain>
    </source>
</reference>
<evidence type="ECO:0000313" key="2">
    <source>
        <dbReference type="Proteomes" id="UP000218103"/>
    </source>
</evidence>
<organism evidence="1 2">
    <name type="scientific">Burkholderia cepacia</name>
    <name type="common">Pseudomonas cepacia</name>
    <dbReference type="NCBI Taxonomy" id="292"/>
    <lineage>
        <taxon>Bacteria</taxon>
        <taxon>Pseudomonadati</taxon>
        <taxon>Pseudomonadota</taxon>
        <taxon>Betaproteobacteria</taxon>
        <taxon>Burkholderiales</taxon>
        <taxon>Burkholderiaceae</taxon>
        <taxon>Burkholderia</taxon>
        <taxon>Burkholderia cepacia complex</taxon>
    </lineage>
</organism>
<dbReference type="EMBL" id="CP023518">
    <property type="protein sequence ID" value="ATF78921.1"/>
    <property type="molecule type" value="Genomic_DNA"/>
</dbReference>
<sequence length="192" mass="21091">MLKLDVRADVKGVTTSLNRYIGEQQKAVVRALNKTATQARTAAAVEVRAAGYNIKSSAIKNSFSIQRATRSNLVVVLKATGRPVALINYGARQGKNGVSVQVKAGRTVLRHAFIATMPNGHRGVFERTGKQHKKVVRNGKVRRSGLPIKELFGPSIPQSLANESVQKALMKKIREKFPQILRHELAFVASKR</sequence>